<sequence>MKKHLLILSCTALLAACSTAYYGAMEKFGVYKRDILVNRVEDARKSQNDAKEQFDSALAQFRSIVRFDGGNLEKEYNRLQKEYDRSAAAAQEVSERIRAIEKVAQDLFKEWEKELAQYSNANLRADSQTQLNTTKQEYAQLLRSLKTVEQRMPPVLQVFHDQVLYLKHNLNARAITALHQEYRNIENNVARLIAEMNQSISEADRFISKMRQQP</sequence>
<feature type="signal peptide" evidence="2">
    <location>
        <begin position="1"/>
        <end position="23"/>
    </location>
</feature>
<name>A0A380N3N0_9GAMM</name>
<dbReference type="EMBL" id="UHIA01000004">
    <property type="protein sequence ID" value="SUO98407.1"/>
    <property type="molecule type" value="Genomic_DNA"/>
</dbReference>
<dbReference type="InterPro" id="IPR021342">
    <property type="entry name" value="DUF2959"/>
</dbReference>
<protein>
    <submittedName>
        <fullName evidence="3">Protein of uncharacterized function (DUF2959)</fullName>
    </submittedName>
</protein>
<keyword evidence="2" id="KW-0732">Signal</keyword>
<evidence type="ECO:0000256" key="1">
    <source>
        <dbReference type="SAM" id="Coils"/>
    </source>
</evidence>
<dbReference type="Proteomes" id="UP000254575">
    <property type="component" value="Unassembled WGS sequence"/>
</dbReference>
<dbReference type="AlphaFoldDB" id="A0A380N3N0"/>
<accession>A0A380N3N0</accession>
<feature type="chain" id="PRO_5016895845" evidence="2">
    <location>
        <begin position="24"/>
        <end position="214"/>
    </location>
</feature>
<keyword evidence="1" id="KW-0175">Coiled coil</keyword>
<dbReference type="RefSeq" id="WP_115219240.1">
    <property type="nucleotide sequence ID" value="NZ_UHIA01000004.1"/>
</dbReference>
<evidence type="ECO:0000256" key="2">
    <source>
        <dbReference type="SAM" id="SignalP"/>
    </source>
</evidence>
<feature type="coiled-coil region" evidence="1">
    <location>
        <begin position="175"/>
        <end position="202"/>
    </location>
</feature>
<evidence type="ECO:0000313" key="3">
    <source>
        <dbReference type="EMBL" id="SUO98407.1"/>
    </source>
</evidence>
<feature type="coiled-coil region" evidence="1">
    <location>
        <begin position="33"/>
        <end position="151"/>
    </location>
</feature>
<organism evidence="3 4">
    <name type="scientific">Suttonella indologenes</name>
    <dbReference type="NCBI Taxonomy" id="13276"/>
    <lineage>
        <taxon>Bacteria</taxon>
        <taxon>Pseudomonadati</taxon>
        <taxon>Pseudomonadota</taxon>
        <taxon>Gammaproteobacteria</taxon>
        <taxon>Cardiobacteriales</taxon>
        <taxon>Cardiobacteriaceae</taxon>
        <taxon>Suttonella</taxon>
    </lineage>
</organism>
<reference evidence="3 4" key="1">
    <citation type="submission" date="2018-06" db="EMBL/GenBank/DDBJ databases">
        <authorList>
            <consortium name="Pathogen Informatics"/>
            <person name="Doyle S."/>
        </authorList>
    </citation>
    <scope>NUCLEOTIDE SEQUENCE [LARGE SCALE GENOMIC DNA]</scope>
    <source>
        <strain evidence="3 4">NCTC10717</strain>
    </source>
</reference>
<dbReference type="OrthoDB" id="9780401at2"/>
<dbReference type="PROSITE" id="PS51257">
    <property type="entry name" value="PROKAR_LIPOPROTEIN"/>
    <property type="match status" value="1"/>
</dbReference>
<gene>
    <name evidence="3" type="ORF">NCTC10717_02152</name>
</gene>
<evidence type="ECO:0000313" key="4">
    <source>
        <dbReference type="Proteomes" id="UP000254575"/>
    </source>
</evidence>
<keyword evidence="4" id="KW-1185">Reference proteome</keyword>
<proteinExistence type="predicted"/>
<dbReference type="Pfam" id="PF11172">
    <property type="entry name" value="DUF2959"/>
    <property type="match status" value="1"/>
</dbReference>